<keyword evidence="4" id="KW-1185">Reference proteome</keyword>
<comment type="caution">
    <text evidence="3">The sequence shown here is derived from an EMBL/GenBank/DDBJ whole genome shotgun (WGS) entry which is preliminary data.</text>
</comment>
<evidence type="ECO:0000313" key="3">
    <source>
        <dbReference type="EMBL" id="KPI43408.1"/>
    </source>
</evidence>
<evidence type="ECO:0000256" key="2">
    <source>
        <dbReference type="SAM" id="Phobius"/>
    </source>
</evidence>
<gene>
    <name evidence="3" type="ORF">AB675_6951</name>
</gene>
<evidence type="ECO:0000313" key="4">
    <source>
        <dbReference type="Proteomes" id="UP000038010"/>
    </source>
</evidence>
<dbReference type="Proteomes" id="UP000038010">
    <property type="component" value="Unassembled WGS sequence"/>
</dbReference>
<feature type="compositionally biased region" description="Basic and acidic residues" evidence="1">
    <location>
        <begin position="170"/>
        <end position="189"/>
    </location>
</feature>
<protein>
    <submittedName>
        <fullName evidence="3">Uncharacterized protein</fullName>
    </submittedName>
</protein>
<dbReference type="RefSeq" id="XP_018003371.1">
    <property type="nucleotide sequence ID" value="XM_018147281.1"/>
</dbReference>
<accession>A0A0N0NQ23</accession>
<proteinExistence type="predicted"/>
<feature type="transmembrane region" description="Helical" evidence="2">
    <location>
        <begin position="69"/>
        <end position="89"/>
    </location>
</feature>
<dbReference type="VEuPathDB" id="FungiDB:AB675_6951"/>
<dbReference type="EMBL" id="LFJN01000005">
    <property type="protein sequence ID" value="KPI43408.1"/>
    <property type="molecule type" value="Genomic_DNA"/>
</dbReference>
<keyword evidence="2" id="KW-0472">Membrane</keyword>
<evidence type="ECO:0000256" key="1">
    <source>
        <dbReference type="SAM" id="MobiDB-lite"/>
    </source>
</evidence>
<organism evidence="3 4">
    <name type="scientific">Cyphellophora attinorum</name>
    <dbReference type="NCBI Taxonomy" id="1664694"/>
    <lineage>
        <taxon>Eukaryota</taxon>
        <taxon>Fungi</taxon>
        <taxon>Dikarya</taxon>
        <taxon>Ascomycota</taxon>
        <taxon>Pezizomycotina</taxon>
        <taxon>Eurotiomycetes</taxon>
        <taxon>Chaetothyriomycetidae</taxon>
        <taxon>Chaetothyriales</taxon>
        <taxon>Cyphellophoraceae</taxon>
        <taxon>Cyphellophora</taxon>
    </lineage>
</organism>
<reference evidence="3 4" key="1">
    <citation type="submission" date="2015-06" db="EMBL/GenBank/DDBJ databases">
        <title>Draft genome of the ant-associated black yeast Phialophora attae CBS 131958.</title>
        <authorList>
            <person name="Moreno L.F."/>
            <person name="Stielow B.J."/>
            <person name="de Hoog S."/>
            <person name="Vicente V.A."/>
            <person name="Weiss V.A."/>
            <person name="de Vries M."/>
            <person name="Cruz L.M."/>
            <person name="Souza E.M."/>
        </authorList>
    </citation>
    <scope>NUCLEOTIDE SEQUENCE [LARGE SCALE GENOMIC DNA]</scope>
    <source>
        <strain evidence="3 4">CBS 131958</strain>
    </source>
</reference>
<sequence length="205" mass="22836">MEMLLHLDRIPRVHNILAAGFGWILLAGFLVIPGTFTSFKQTEAYENASGDAASDIANSIVNAINNVPLVYISAALSGVGALGCIWLWYRWRKNYVWLINRIFLPTLLSSLAGVLSTIVNVYSAREGVWSVTAKIAAIVTGSCAGVSLGLFLIYNFWALKGVRKQHDEEFPEEYRRKEKQKKRESVMEKVKRKAHEPAIQPGSIV</sequence>
<keyword evidence="2" id="KW-0812">Transmembrane</keyword>
<feature type="transmembrane region" description="Helical" evidence="2">
    <location>
        <begin position="135"/>
        <end position="157"/>
    </location>
</feature>
<dbReference type="AlphaFoldDB" id="A0A0N0NQ23"/>
<keyword evidence="2" id="KW-1133">Transmembrane helix</keyword>
<name>A0A0N0NQ23_9EURO</name>
<feature type="region of interest" description="Disordered" evidence="1">
    <location>
        <begin position="170"/>
        <end position="205"/>
    </location>
</feature>
<feature type="transmembrane region" description="Helical" evidence="2">
    <location>
        <begin position="101"/>
        <end position="123"/>
    </location>
</feature>
<dbReference type="OrthoDB" id="3254104at2759"/>
<feature type="transmembrane region" description="Helical" evidence="2">
    <location>
        <begin position="12"/>
        <end position="32"/>
    </location>
</feature>
<dbReference type="GeneID" id="28739159"/>